<dbReference type="Proteomes" id="UP000694545">
    <property type="component" value="Unplaced"/>
</dbReference>
<dbReference type="GO" id="GO:0005886">
    <property type="term" value="C:plasma membrane"/>
    <property type="evidence" value="ECO:0007669"/>
    <property type="project" value="UniProtKB-SubCell"/>
</dbReference>
<proteinExistence type="inferred from homology"/>
<dbReference type="GO" id="GO:0004930">
    <property type="term" value="F:G protein-coupled receptor activity"/>
    <property type="evidence" value="ECO:0007669"/>
    <property type="project" value="UniProtKB-KW"/>
</dbReference>
<dbReference type="PRINTS" id="PR01535">
    <property type="entry name" value="VOMERONASL2R"/>
</dbReference>
<feature type="transmembrane region" description="Helical" evidence="12">
    <location>
        <begin position="697"/>
        <end position="717"/>
    </location>
</feature>
<dbReference type="InterPro" id="IPR004073">
    <property type="entry name" value="GPCR_3_vmron_rcpt_2"/>
</dbReference>
<dbReference type="InterPro" id="IPR001828">
    <property type="entry name" value="ANF_lig-bd_rcpt"/>
</dbReference>
<comment type="similarity">
    <text evidence="2">Belongs to the G-protein coupled receptor 3 family.</text>
</comment>
<dbReference type="PANTHER" id="PTHR24061">
    <property type="entry name" value="CALCIUM-SENSING RECEPTOR-RELATED"/>
    <property type="match status" value="1"/>
</dbReference>
<evidence type="ECO:0000313" key="15">
    <source>
        <dbReference type="Proteomes" id="UP000694545"/>
    </source>
</evidence>
<keyword evidence="3" id="KW-1003">Cell membrane</keyword>
<evidence type="ECO:0000259" key="13">
    <source>
        <dbReference type="PROSITE" id="PS50259"/>
    </source>
</evidence>
<dbReference type="OMA" id="FKCSYSR"/>
<feature type="transmembrane region" description="Helical" evidence="12">
    <location>
        <begin position="618"/>
        <end position="636"/>
    </location>
</feature>
<protein>
    <recommendedName>
        <fullName evidence="13">G-protein coupled receptors family 3 profile domain-containing protein</fullName>
    </recommendedName>
</protein>
<reference evidence="14" key="2">
    <citation type="submission" date="2025-09" db="UniProtKB">
        <authorList>
            <consortium name="Ensembl"/>
        </authorList>
    </citation>
    <scope>IDENTIFICATION</scope>
</reference>
<evidence type="ECO:0000256" key="1">
    <source>
        <dbReference type="ARBA" id="ARBA00004651"/>
    </source>
</evidence>
<dbReference type="Pfam" id="PF01094">
    <property type="entry name" value="ANF_receptor"/>
    <property type="match status" value="1"/>
</dbReference>
<evidence type="ECO:0000256" key="7">
    <source>
        <dbReference type="ARBA" id="ARBA00023040"/>
    </source>
</evidence>
<evidence type="ECO:0000256" key="8">
    <source>
        <dbReference type="ARBA" id="ARBA00023136"/>
    </source>
</evidence>
<feature type="transmembrane region" description="Helical" evidence="12">
    <location>
        <begin position="541"/>
        <end position="561"/>
    </location>
</feature>
<evidence type="ECO:0000313" key="14">
    <source>
        <dbReference type="Ensembl" id="ENSVKKP00000016981.1"/>
    </source>
</evidence>
<dbReference type="Pfam" id="PF07562">
    <property type="entry name" value="NCD3G"/>
    <property type="match status" value="1"/>
</dbReference>
<dbReference type="AlphaFoldDB" id="A0A8D2L5M3"/>
<keyword evidence="6 12" id="KW-1133">Transmembrane helix</keyword>
<dbReference type="FunFam" id="2.10.50.30:FF:000002">
    <property type="entry name" value="Vomeronasal 2 receptor, h1"/>
    <property type="match status" value="1"/>
</dbReference>
<keyword evidence="15" id="KW-1185">Reference proteome</keyword>
<keyword evidence="10" id="KW-0325">Glycoprotein</keyword>
<dbReference type="PROSITE" id="PS50259">
    <property type="entry name" value="G_PROTEIN_RECEP_F3_4"/>
    <property type="match status" value="1"/>
</dbReference>
<feature type="transmembrane region" description="Helical" evidence="12">
    <location>
        <begin position="723"/>
        <end position="745"/>
    </location>
</feature>
<dbReference type="CDD" id="cd15283">
    <property type="entry name" value="7tmC_V2R_pheromone"/>
    <property type="match status" value="1"/>
</dbReference>
<dbReference type="InterPro" id="IPR000068">
    <property type="entry name" value="GPCR_3_Ca_sens_rcpt-rel"/>
</dbReference>
<evidence type="ECO:0000256" key="11">
    <source>
        <dbReference type="ARBA" id="ARBA00023224"/>
    </source>
</evidence>
<keyword evidence="8 12" id="KW-0472">Membrane</keyword>
<reference evidence="14" key="1">
    <citation type="submission" date="2025-08" db="UniProtKB">
        <authorList>
            <consortium name="Ensembl"/>
        </authorList>
    </citation>
    <scope>IDENTIFICATION</scope>
</reference>
<dbReference type="InterPro" id="IPR000337">
    <property type="entry name" value="GPCR_3"/>
</dbReference>
<keyword evidence="7" id="KW-0297">G-protein coupled receptor</keyword>
<feature type="transmembrane region" description="Helical" evidence="12">
    <location>
        <begin position="573"/>
        <end position="598"/>
    </location>
</feature>
<evidence type="ECO:0000256" key="4">
    <source>
        <dbReference type="ARBA" id="ARBA00022692"/>
    </source>
</evidence>
<keyword evidence="4 12" id="KW-0812">Transmembrane</keyword>
<dbReference type="InterPro" id="IPR017978">
    <property type="entry name" value="GPCR_3_C"/>
</dbReference>
<organism evidence="14 15">
    <name type="scientific">Varanus komodoensis</name>
    <name type="common">Komodo dragon</name>
    <dbReference type="NCBI Taxonomy" id="61221"/>
    <lineage>
        <taxon>Eukaryota</taxon>
        <taxon>Metazoa</taxon>
        <taxon>Chordata</taxon>
        <taxon>Craniata</taxon>
        <taxon>Vertebrata</taxon>
        <taxon>Euteleostomi</taxon>
        <taxon>Lepidosauria</taxon>
        <taxon>Squamata</taxon>
        <taxon>Bifurcata</taxon>
        <taxon>Unidentata</taxon>
        <taxon>Episquamata</taxon>
        <taxon>Toxicofera</taxon>
        <taxon>Anguimorpha</taxon>
        <taxon>Paleoanguimorpha</taxon>
        <taxon>Varanoidea</taxon>
        <taxon>Varanidae</taxon>
        <taxon>Varanus</taxon>
    </lineage>
</organism>
<comment type="subcellular location">
    <subcellularLocation>
        <location evidence="1">Cell membrane</location>
        <topology evidence="1">Multi-pass membrane protein</topology>
    </subcellularLocation>
</comment>
<feature type="domain" description="G-protein coupled receptors family 3 profile" evidence="13">
    <location>
        <begin position="503"/>
        <end position="752"/>
    </location>
</feature>
<keyword evidence="11" id="KW-0807">Transducer</keyword>
<dbReference type="Gene3D" id="3.40.50.2300">
    <property type="match status" value="2"/>
</dbReference>
<dbReference type="PANTHER" id="PTHR24061:SF599">
    <property type="entry name" value="G-PROTEIN COUPLED RECEPTORS FAMILY 3 PROFILE DOMAIN-CONTAINING PROTEIN"/>
    <property type="match status" value="1"/>
</dbReference>
<keyword evidence="9" id="KW-0675">Receptor</keyword>
<accession>A0A8D2L5M3</accession>
<evidence type="ECO:0000256" key="12">
    <source>
        <dbReference type="SAM" id="Phobius"/>
    </source>
</evidence>
<evidence type="ECO:0000256" key="3">
    <source>
        <dbReference type="ARBA" id="ARBA00022475"/>
    </source>
</evidence>
<keyword evidence="5" id="KW-0732">Signal</keyword>
<dbReference type="InterPro" id="IPR028082">
    <property type="entry name" value="Peripla_BP_I"/>
</dbReference>
<evidence type="ECO:0000256" key="9">
    <source>
        <dbReference type="ARBA" id="ARBA00023170"/>
    </source>
</evidence>
<dbReference type="SUPFAM" id="SSF53822">
    <property type="entry name" value="Periplasmic binding protein-like I"/>
    <property type="match status" value="1"/>
</dbReference>
<evidence type="ECO:0000256" key="5">
    <source>
        <dbReference type="ARBA" id="ARBA00022729"/>
    </source>
</evidence>
<dbReference type="PRINTS" id="PR00248">
    <property type="entry name" value="GPCRMGR"/>
</dbReference>
<dbReference type="Ensembl" id="ENSVKKT00000017404.1">
    <property type="protein sequence ID" value="ENSVKKP00000016981.1"/>
    <property type="gene ID" value="ENSVKKG00000011601.1"/>
</dbReference>
<evidence type="ECO:0000256" key="2">
    <source>
        <dbReference type="ARBA" id="ARBA00007242"/>
    </source>
</evidence>
<feature type="transmembrane region" description="Helical" evidence="12">
    <location>
        <begin position="662"/>
        <end position="685"/>
    </location>
</feature>
<name>A0A8D2L5M3_VARKO</name>
<evidence type="ECO:0000256" key="6">
    <source>
        <dbReference type="ARBA" id="ARBA00022989"/>
    </source>
</evidence>
<dbReference type="Pfam" id="PF00003">
    <property type="entry name" value="7tm_3"/>
    <property type="match status" value="1"/>
</dbReference>
<evidence type="ECO:0000256" key="10">
    <source>
        <dbReference type="ARBA" id="ARBA00023180"/>
    </source>
</evidence>
<sequence length="787" mass="87794">PISFSVIGCTSWTGLPWVMSLCSRSLVMRNGSALGWERGPLTHWIPTSKSAGNGSWASHWVGTRLSMMGSTSYWNVLSLVFAIQEVNQNPSLLPNITLGYNIYDSLNDARMTSDAAIDLISTTQTHVPNYKCGKQNDLLAVFEALDSDNSIQLSNMLGIYNIPQVRDMGEAIGDKSHSRSFYRMVPEEGIQYPGIVKLLLHFGWRMVGLFSVDTENGEKFMRTLKPELLRNGICVTFSHSISQMKSGNILIDVPSLEELVEIRVFIYFAEIYMLFYAIEIVEMSIEMLMKPVNGKVWITTTLSNFAFDFIYTGIPFAHVYTYFSFIPQTRKGMNYDGFDDFYISMEEFMNRAFKCSYSRHVLSVKVWTRCREKEKPEGLPQVEKERTLSLDSFFSYNTVQAVVRALNLAVSSRSKRKQMEVGGKFDPMPLSRCVESCRPGSFKVAREGEPVCCYDCLPCPEGTISTEEDAELCLKCPEDQHPTQARDQCITKAVTFLSYEEYLGTFLTFLALLFSITTVSILGIFRKFQETPVVKANNRDLSYILLVSLLLCFSSSFLFIGQPRSITCLLRQTAFSIIFTVAISSLLAKTITVVLAFLATKPGNWARNWLGRSLANSIVILCSSVQVVLSTIWLGTSPPFSDSDKHSQAGHIILQCNEGSVAMFYAALGYMGLLAAICFTVAFLARKLPGAFNEARLITFSMLVFCSVWVSFVPTYLSTRGKYMVAVQVFSILTSSAGLLGCIFLPKCYIILQCGGLNFPSQIFLDLNSGPNSGTILPSVQSIVLPS</sequence>
<dbReference type="InterPro" id="IPR011500">
    <property type="entry name" value="GPCR_3_9-Cys_dom"/>
</dbReference>
<feature type="transmembrane region" description="Helical" evidence="12">
    <location>
        <begin position="502"/>
        <end position="525"/>
    </location>
</feature>